<feature type="non-terminal residue" evidence="2">
    <location>
        <position position="56"/>
    </location>
</feature>
<dbReference type="AlphaFoldDB" id="A0A166KKF1"/>
<dbReference type="Proteomes" id="UP000076532">
    <property type="component" value="Unassembled WGS sequence"/>
</dbReference>
<accession>A0A166KKF1</accession>
<keyword evidence="3" id="KW-1185">Reference proteome</keyword>
<reference evidence="2 3" key="1">
    <citation type="journal article" date="2016" name="Mol. Biol. Evol.">
        <title>Comparative Genomics of Early-Diverging Mushroom-Forming Fungi Provides Insights into the Origins of Lignocellulose Decay Capabilities.</title>
        <authorList>
            <person name="Nagy L.G."/>
            <person name="Riley R."/>
            <person name="Tritt A."/>
            <person name="Adam C."/>
            <person name="Daum C."/>
            <person name="Floudas D."/>
            <person name="Sun H."/>
            <person name="Yadav J.S."/>
            <person name="Pangilinan J."/>
            <person name="Larsson K.H."/>
            <person name="Matsuura K."/>
            <person name="Barry K."/>
            <person name="Labutti K."/>
            <person name="Kuo R."/>
            <person name="Ohm R.A."/>
            <person name="Bhattacharya S.S."/>
            <person name="Shirouzu T."/>
            <person name="Yoshinaga Y."/>
            <person name="Martin F.M."/>
            <person name="Grigoriev I.V."/>
            <person name="Hibbett D.S."/>
        </authorList>
    </citation>
    <scope>NUCLEOTIDE SEQUENCE [LARGE SCALE GENOMIC DNA]</scope>
    <source>
        <strain evidence="2 3">CBS 109695</strain>
    </source>
</reference>
<sequence>MPTDTRSCNDSFSYSLSPPRSSPALSCGTTESSLCPAPSSPYPSRSHPLPAGAPPP</sequence>
<organism evidence="2 3">
    <name type="scientific">Athelia psychrophila</name>
    <dbReference type="NCBI Taxonomy" id="1759441"/>
    <lineage>
        <taxon>Eukaryota</taxon>
        <taxon>Fungi</taxon>
        <taxon>Dikarya</taxon>
        <taxon>Basidiomycota</taxon>
        <taxon>Agaricomycotina</taxon>
        <taxon>Agaricomycetes</taxon>
        <taxon>Agaricomycetidae</taxon>
        <taxon>Atheliales</taxon>
        <taxon>Atheliaceae</taxon>
        <taxon>Athelia</taxon>
    </lineage>
</organism>
<name>A0A166KKF1_9AGAM</name>
<proteinExistence type="predicted"/>
<gene>
    <name evidence="2" type="ORF">FIBSPDRAFT_860155</name>
</gene>
<dbReference type="EMBL" id="KV417543">
    <property type="protein sequence ID" value="KZP21994.1"/>
    <property type="molecule type" value="Genomic_DNA"/>
</dbReference>
<feature type="compositionally biased region" description="Polar residues" evidence="1">
    <location>
        <begin position="1"/>
        <end position="10"/>
    </location>
</feature>
<protein>
    <submittedName>
        <fullName evidence="2">Uncharacterized protein</fullName>
    </submittedName>
</protein>
<evidence type="ECO:0000256" key="1">
    <source>
        <dbReference type="SAM" id="MobiDB-lite"/>
    </source>
</evidence>
<evidence type="ECO:0000313" key="3">
    <source>
        <dbReference type="Proteomes" id="UP000076532"/>
    </source>
</evidence>
<feature type="compositionally biased region" description="Low complexity" evidence="1">
    <location>
        <begin position="11"/>
        <end position="26"/>
    </location>
</feature>
<feature type="region of interest" description="Disordered" evidence="1">
    <location>
        <begin position="1"/>
        <end position="56"/>
    </location>
</feature>
<evidence type="ECO:0000313" key="2">
    <source>
        <dbReference type="EMBL" id="KZP21994.1"/>
    </source>
</evidence>